<protein>
    <submittedName>
        <fullName evidence="10">Uncharacterized protein</fullName>
    </submittedName>
</protein>
<evidence type="ECO:0000256" key="3">
    <source>
        <dbReference type="ARBA" id="ARBA00022692"/>
    </source>
</evidence>
<keyword evidence="6" id="KW-0472">Membrane</keyword>
<evidence type="ECO:0000259" key="8">
    <source>
        <dbReference type="Pfam" id="PF13839"/>
    </source>
</evidence>
<keyword evidence="4" id="KW-0735">Signal-anchor</keyword>
<feature type="domain" description="Trichome birefringence-like C-terminal" evidence="8">
    <location>
        <begin position="97"/>
        <end position="362"/>
    </location>
</feature>
<dbReference type="GO" id="GO:0016413">
    <property type="term" value="F:O-acetyltransferase activity"/>
    <property type="evidence" value="ECO:0007669"/>
    <property type="project" value="InterPro"/>
</dbReference>
<gene>
    <name evidence="10" type="ORF">EZV62_007946</name>
</gene>
<keyword evidence="3" id="KW-0812">Transmembrane</keyword>
<reference evidence="11" key="1">
    <citation type="journal article" date="2019" name="Gigascience">
        <title>De novo genome assembly of the endangered Acer yangbiense, a plant species with extremely small populations endemic to Yunnan Province, China.</title>
        <authorList>
            <person name="Yang J."/>
            <person name="Wariss H.M."/>
            <person name="Tao L."/>
            <person name="Zhang R."/>
            <person name="Yun Q."/>
            <person name="Hollingsworth P."/>
            <person name="Dao Z."/>
            <person name="Luo G."/>
            <person name="Guo H."/>
            <person name="Ma Y."/>
            <person name="Sun W."/>
        </authorList>
    </citation>
    <scope>NUCLEOTIDE SEQUENCE [LARGE SCALE GENOMIC DNA]</scope>
    <source>
        <strain evidence="11">cv. Malutang</strain>
    </source>
</reference>
<dbReference type="EMBL" id="VAHF01000003">
    <property type="protein sequence ID" value="TXG66671.1"/>
    <property type="molecule type" value="Genomic_DNA"/>
</dbReference>
<dbReference type="Proteomes" id="UP000323000">
    <property type="component" value="Chromosome 3"/>
</dbReference>
<proteinExistence type="inferred from homology"/>
<evidence type="ECO:0000256" key="1">
    <source>
        <dbReference type="ARBA" id="ARBA00004167"/>
    </source>
</evidence>
<name>A0A5C7IC04_9ROSI</name>
<evidence type="ECO:0000256" key="4">
    <source>
        <dbReference type="ARBA" id="ARBA00022968"/>
    </source>
</evidence>
<feature type="signal peptide" evidence="7">
    <location>
        <begin position="1"/>
        <end position="38"/>
    </location>
</feature>
<dbReference type="InterPro" id="IPR026057">
    <property type="entry name" value="TBL_C"/>
</dbReference>
<evidence type="ECO:0000256" key="2">
    <source>
        <dbReference type="ARBA" id="ARBA00007727"/>
    </source>
</evidence>
<evidence type="ECO:0000313" key="10">
    <source>
        <dbReference type="EMBL" id="TXG66671.1"/>
    </source>
</evidence>
<dbReference type="InterPro" id="IPR029962">
    <property type="entry name" value="TBL"/>
</dbReference>
<evidence type="ECO:0000256" key="6">
    <source>
        <dbReference type="ARBA" id="ARBA00023136"/>
    </source>
</evidence>
<evidence type="ECO:0000259" key="9">
    <source>
        <dbReference type="Pfam" id="PF14416"/>
    </source>
</evidence>
<comment type="subcellular location">
    <subcellularLocation>
        <location evidence="1">Membrane</location>
        <topology evidence="1">Single-pass membrane protein</topology>
    </subcellularLocation>
</comment>
<comment type="similarity">
    <text evidence="2">Belongs to the PC-esterase family. TBL subfamily.</text>
</comment>
<dbReference type="OrthoDB" id="630188at2759"/>
<feature type="chain" id="PRO_5022839889" evidence="7">
    <location>
        <begin position="39"/>
        <end position="365"/>
    </location>
</feature>
<dbReference type="PANTHER" id="PTHR32285">
    <property type="entry name" value="PROTEIN TRICHOME BIREFRINGENCE-LIKE 9-RELATED"/>
    <property type="match status" value="1"/>
</dbReference>
<keyword evidence="5" id="KW-1133">Transmembrane helix</keyword>
<evidence type="ECO:0000313" key="11">
    <source>
        <dbReference type="Proteomes" id="UP000323000"/>
    </source>
</evidence>
<dbReference type="Pfam" id="PF14416">
    <property type="entry name" value="PMR5N"/>
    <property type="match status" value="1"/>
</dbReference>
<accession>A0A5C7IC04</accession>
<dbReference type="GO" id="GO:0016020">
    <property type="term" value="C:membrane"/>
    <property type="evidence" value="ECO:0007669"/>
    <property type="project" value="UniProtKB-SubCell"/>
</dbReference>
<dbReference type="PANTHER" id="PTHR32285:SF58">
    <property type="entry name" value="PROTEIN TRICHOME BIREFRINGENCE-LIKE 41"/>
    <property type="match status" value="1"/>
</dbReference>
<dbReference type="GO" id="GO:0005794">
    <property type="term" value="C:Golgi apparatus"/>
    <property type="evidence" value="ECO:0007669"/>
    <property type="project" value="TreeGrafter"/>
</dbReference>
<keyword evidence="11" id="KW-1185">Reference proteome</keyword>
<feature type="domain" description="Trichome birefringence-like N-terminal" evidence="9">
    <location>
        <begin position="45"/>
        <end position="95"/>
    </location>
</feature>
<keyword evidence="7" id="KW-0732">Signal</keyword>
<evidence type="ECO:0000256" key="5">
    <source>
        <dbReference type="ARBA" id="ARBA00022989"/>
    </source>
</evidence>
<organism evidence="10 11">
    <name type="scientific">Acer yangbiense</name>
    <dbReference type="NCBI Taxonomy" id="1000413"/>
    <lineage>
        <taxon>Eukaryota</taxon>
        <taxon>Viridiplantae</taxon>
        <taxon>Streptophyta</taxon>
        <taxon>Embryophyta</taxon>
        <taxon>Tracheophyta</taxon>
        <taxon>Spermatophyta</taxon>
        <taxon>Magnoliopsida</taxon>
        <taxon>eudicotyledons</taxon>
        <taxon>Gunneridae</taxon>
        <taxon>Pentapetalae</taxon>
        <taxon>rosids</taxon>
        <taxon>malvids</taxon>
        <taxon>Sapindales</taxon>
        <taxon>Sapindaceae</taxon>
        <taxon>Hippocastanoideae</taxon>
        <taxon>Acereae</taxon>
        <taxon>Acer</taxon>
    </lineage>
</organism>
<dbReference type="Pfam" id="PF13839">
    <property type="entry name" value="PC-Esterase"/>
    <property type="match status" value="1"/>
</dbReference>
<comment type="caution">
    <text evidence="10">The sequence shown here is derived from an EMBL/GenBank/DDBJ whole genome shotgun (WGS) entry which is preliminary data.</text>
</comment>
<dbReference type="AlphaFoldDB" id="A0A5C7IC04"/>
<sequence>MGFFSFWVIRRSTFSLSAFASASHLLLLLLLLLVCCQANATKDYCDMFTGRWVLDASYPLYEAAACPFIEHEFNCQKNGRPDLAYTKYRWQPRDCILTRFNGLNFLERFRGKSIMFVGDSLSRNQWQSLTCMLHSAVPKAKYNITRQGDVSSFTFTDYGVKVMLNRNVYLVDTVKEKVGRVLKLDSIEGGKIWKQIDMLIFNTWHWWNRRGPSQPWDYIQVGGKLVKDMDRMAAFNKALETWARWVDDNIDPAKTMVFFQGISPSHYNGSLWNEPSAKSCIRQTAPWGGSIYPGVLPPAVAVLKAALNKIKKPVKLLDVTNLSLLRKDGHPSMYGLGGPTGMDCSHWCLAGVPDTWNEIFYNFIL</sequence>
<evidence type="ECO:0000256" key="7">
    <source>
        <dbReference type="SAM" id="SignalP"/>
    </source>
</evidence>
<dbReference type="InterPro" id="IPR025846">
    <property type="entry name" value="TBL_N"/>
</dbReference>